<dbReference type="PANTHER" id="PTHR46696">
    <property type="entry name" value="P450, PUTATIVE (EUROFUNG)-RELATED"/>
    <property type="match status" value="1"/>
</dbReference>
<organism evidence="9 10">
    <name type="scientific">Actinokineospora fastidiosa</name>
    <dbReference type="NCBI Taxonomy" id="1816"/>
    <lineage>
        <taxon>Bacteria</taxon>
        <taxon>Bacillati</taxon>
        <taxon>Actinomycetota</taxon>
        <taxon>Actinomycetes</taxon>
        <taxon>Pseudonocardiales</taxon>
        <taxon>Pseudonocardiaceae</taxon>
        <taxon>Actinokineospora</taxon>
    </lineage>
</organism>
<evidence type="ECO:0000256" key="2">
    <source>
        <dbReference type="ARBA" id="ARBA00010617"/>
    </source>
</evidence>
<dbReference type="AlphaFoldDB" id="A0A918GMY3"/>
<dbReference type="SUPFAM" id="SSF48264">
    <property type="entry name" value="Cytochrome P450"/>
    <property type="match status" value="1"/>
</dbReference>
<dbReference type="EMBL" id="BMRB01000004">
    <property type="protein sequence ID" value="GGS46136.1"/>
    <property type="molecule type" value="Genomic_DNA"/>
</dbReference>
<reference evidence="9" key="2">
    <citation type="submission" date="2020-09" db="EMBL/GenBank/DDBJ databases">
        <authorList>
            <person name="Sun Q."/>
            <person name="Ohkuma M."/>
        </authorList>
    </citation>
    <scope>NUCLEOTIDE SEQUENCE</scope>
    <source>
        <strain evidence="9">JCM 3276</strain>
    </source>
</reference>
<accession>A0A918GMY3</accession>
<keyword evidence="6 8" id="KW-0408">Iron</keyword>
<dbReference type="InterPro" id="IPR017972">
    <property type="entry name" value="Cyt_P450_CS"/>
</dbReference>
<keyword evidence="10" id="KW-1185">Reference proteome</keyword>
<proteinExistence type="inferred from homology"/>
<evidence type="ECO:0000256" key="3">
    <source>
        <dbReference type="ARBA" id="ARBA00022617"/>
    </source>
</evidence>
<evidence type="ECO:0000313" key="9">
    <source>
        <dbReference type="EMBL" id="GGS46136.1"/>
    </source>
</evidence>
<comment type="cofactor">
    <cofactor evidence="1">
        <name>heme</name>
        <dbReference type="ChEBI" id="CHEBI:30413"/>
    </cofactor>
</comment>
<name>A0A918GMY3_9PSEU</name>
<keyword evidence="5 8" id="KW-0560">Oxidoreductase</keyword>
<gene>
    <name evidence="9" type="ORF">GCM10010171_46670</name>
</gene>
<evidence type="ECO:0000256" key="5">
    <source>
        <dbReference type="ARBA" id="ARBA00023002"/>
    </source>
</evidence>
<protein>
    <submittedName>
        <fullName evidence="9">Cytochrome P450</fullName>
    </submittedName>
</protein>
<reference evidence="9" key="1">
    <citation type="journal article" date="2014" name="Int. J. Syst. Evol. Microbiol.">
        <title>Complete genome sequence of Corynebacterium casei LMG S-19264T (=DSM 44701T), isolated from a smear-ripened cheese.</title>
        <authorList>
            <consortium name="US DOE Joint Genome Institute (JGI-PGF)"/>
            <person name="Walter F."/>
            <person name="Albersmeier A."/>
            <person name="Kalinowski J."/>
            <person name="Ruckert C."/>
        </authorList>
    </citation>
    <scope>NUCLEOTIDE SEQUENCE</scope>
    <source>
        <strain evidence="9">JCM 3276</strain>
    </source>
</reference>
<dbReference type="InterPro" id="IPR036396">
    <property type="entry name" value="Cyt_P450_sf"/>
</dbReference>
<dbReference type="Proteomes" id="UP000660680">
    <property type="component" value="Unassembled WGS sequence"/>
</dbReference>
<dbReference type="FunFam" id="1.10.630.10:FF:000018">
    <property type="entry name" value="Cytochrome P450 monooxygenase"/>
    <property type="match status" value="1"/>
</dbReference>
<dbReference type="PROSITE" id="PS00086">
    <property type="entry name" value="CYTOCHROME_P450"/>
    <property type="match status" value="1"/>
</dbReference>
<evidence type="ECO:0000256" key="4">
    <source>
        <dbReference type="ARBA" id="ARBA00022723"/>
    </source>
</evidence>
<dbReference type="InterPro" id="IPR001128">
    <property type="entry name" value="Cyt_P450"/>
</dbReference>
<dbReference type="GO" id="GO:0020037">
    <property type="term" value="F:heme binding"/>
    <property type="evidence" value="ECO:0007669"/>
    <property type="project" value="InterPro"/>
</dbReference>
<dbReference type="RefSeq" id="WP_189212705.1">
    <property type="nucleotide sequence ID" value="NZ_BMRB01000004.1"/>
</dbReference>
<dbReference type="GO" id="GO:0016705">
    <property type="term" value="F:oxidoreductase activity, acting on paired donors, with incorporation or reduction of molecular oxygen"/>
    <property type="evidence" value="ECO:0007669"/>
    <property type="project" value="InterPro"/>
</dbReference>
<dbReference type="PRINTS" id="PR00385">
    <property type="entry name" value="P450"/>
</dbReference>
<dbReference type="Gene3D" id="1.10.630.10">
    <property type="entry name" value="Cytochrome P450"/>
    <property type="match status" value="1"/>
</dbReference>
<comment type="similarity">
    <text evidence="2 8">Belongs to the cytochrome P450 family.</text>
</comment>
<evidence type="ECO:0000313" key="10">
    <source>
        <dbReference type="Proteomes" id="UP000660680"/>
    </source>
</evidence>
<dbReference type="PRINTS" id="PR00359">
    <property type="entry name" value="BP450"/>
</dbReference>
<dbReference type="InterPro" id="IPR002397">
    <property type="entry name" value="Cyt_P450_B"/>
</dbReference>
<keyword evidence="4 8" id="KW-0479">Metal-binding</keyword>
<evidence type="ECO:0000256" key="7">
    <source>
        <dbReference type="ARBA" id="ARBA00023033"/>
    </source>
</evidence>
<dbReference type="Pfam" id="PF00067">
    <property type="entry name" value="p450"/>
    <property type="match status" value="1"/>
</dbReference>
<dbReference type="GO" id="GO:0004497">
    <property type="term" value="F:monooxygenase activity"/>
    <property type="evidence" value="ECO:0007669"/>
    <property type="project" value="UniProtKB-KW"/>
</dbReference>
<comment type="caution">
    <text evidence="9">The sequence shown here is derived from an EMBL/GenBank/DDBJ whole genome shotgun (WGS) entry which is preliminary data.</text>
</comment>
<keyword evidence="3 8" id="KW-0349">Heme</keyword>
<evidence type="ECO:0000256" key="8">
    <source>
        <dbReference type="RuleBase" id="RU000461"/>
    </source>
</evidence>
<sequence length="395" mass="42887">MTTSREAATYPFPARCPFQPHEEFAWRRANAPVAPVTLARGGEGWLVTRFADVRTVLADERFSRRPVRDAAVGRQRGPAPAFDFGASIAEPEQHARWRRLTAQVFNVRQAEAMRPRVAAIVDDLLDDLAAADHPDLMDALAFPLPLRVLLALFDVPDDLRGGFLEWATALRASGASMTAFAEAMNALHASVRELVARGRGIVGDLLAAKHDDGEPCSPELAVSTMMLMTVAGYETVATQLGNGFLALFQHPGQWDRLRAGEVGVEPAVEEILRYAQAGTGFAGLTYPTSDVTIGDTTIPAGDAVFISIDSAGRDADQVSDPDRFDLARGAARHHLSFGFGAHFCMGAPLARVELQEALGRTVRRFPGLRPAFAVDAPEMTANRFTRYPRTLPVGW</sequence>
<evidence type="ECO:0000256" key="1">
    <source>
        <dbReference type="ARBA" id="ARBA00001971"/>
    </source>
</evidence>
<keyword evidence="7 8" id="KW-0503">Monooxygenase</keyword>
<evidence type="ECO:0000256" key="6">
    <source>
        <dbReference type="ARBA" id="ARBA00023004"/>
    </source>
</evidence>
<dbReference type="PANTHER" id="PTHR46696:SF5">
    <property type="entry name" value="CYTOCHROME P450 BJ-1"/>
    <property type="match status" value="1"/>
</dbReference>
<dbReference type="GO" id="GO:0005506">
    <property type="term" value="F:iron ion binding"/>
    <property type="evidence" value="ECO:0007669"/>
    <property type="project" value="InterPro"/>
</dbReference>